<name>A0A1G2KVM3_9BACT</name>
<evidence type="ECO:0000256" key="4">
    <source>
        <dbReference type="ARBA" id="ARBA00004065"/>
    </source>
</evidence>
<keyword evidence="12" id="KW-0464">Manganese</keyword>
<evidence type="ECO:0000256" key="9">
    <source>
        <dbReference type="ARBA" id="ARBA00022723"/>
    </source>
</evidence>
<comment type="function">
    <text evidence="4 14">Endonuclease that specifically degrades the RNA of RNA-DNA hybrids.</text>
</comment>
<keyword evidence="9" id="KW-0479">Metal-binding</keyword>
<sequence>MPPAKFFPGGIVGIDEAGRGPLAGPVIVGAVRWLGTRGAYRAFFRGIRDSKKLSPRARSAWYARIVRHPCVRWGVGAASSRVVDRIRISRAANRAALDAYRKVARTDTMPALLDYGLFLHGPIVQQAIIKGDEKIALLAAASIIAKVTRDRIMVRLHAKFPQWAFDVHKGYGTALHRTRIQEHGLSPLHRKSFCTRMI</sequence>
<comment type="catalytic activity">
    <reaction evidence="1 14">
        <text>Endonucleolytic cleavage to 5'-phosphomonoester.</text>
        <dbReference type="EC" id="3.1.26.4"/>
    </reaction>
</comment>
<evidence type="ECO:0000256" key="6">
    <source>
        <dbReference type="ARBA" id="ARBA00007383"/>
    </source>
</evidence>
<dbReference type="Gene3D" id="3.30.420.10">
    <property type="entry name" value="Ribonuclease H-like superfamily/Ribonuclease H"/>
    <property type="match status" value="1"/>
</dbReference>
<dbReference type="Proteomes" id="UP000177811">
    <property type="component" value="Unassembled WGS sequence"/>
</dbReference>
<evidence type="ECO:0000313" key="17">
    <source>
        <dbReference type="Proteomes" id="UP000177811"/>
    </source>
</evidence>
<evidence type="ECO:0000256" key="10">
    <source>
        <dbReference type="ARBA" id="ARBA00022759"/>
    </source>
</evidence>
<evidence type="ECO:0000256" key="11">
    <source>
        <dbReference type="ARBA" id="ARBA00022801"/>
    </source>
</evidence>
<dbReference type="NCBIfam" id="NF000595">
    <property type="entry name" value="PRK00015.1-3"/>
    <property type="match status" value="1"/>
</dbReference>
<dbReference type="GO" id="GO:0005737">
    <property type="term" value="C:cytoplasm"/>
    <property type="evidence" value="ECO:0007669"/>
    <property type="project" value="UniProtKB-SubCell"/>
</dbReference>
<feature type="domain" description="RNase H type-2" evidence="15">
    <location>
        <begin position="9"/>
        <end position="198"/>
    </location>
</feature>
<gene>
    <name evidence="16" type="ORF">A3C16_00060</name>
</gene>
<dbReference type="GO" id="GO:0046872">
    <property type="term" value="F:metal ion binding"/>
    <property type="evidence" value="ECO:0007669"/>
    <property type="project" value="UniProtKB-KW"/>
</dbReference>
<comment type="caution">
    <text evidence="13">Lacks conserved residue(s) required for the propagation of feature annotation.</text>
</comment>
<dbReference type="GO" id="GO:0006298">
    <property type="term" value="P:mismatch repair"/>
    <property type="evidence" value="ECO:0007669"/>
    <property type="project" value="TreeGrafter"/>
</dbReference>
<protein>
    <recommendedName>
        <fullName evidence="14">Ribonuclease</fullName>
        <ecNumber evidence="14">3.1.26.4</ecNumber>
    </recommendedName>
</protein>
<dbReference type="InterPro" id="IPR012337">
    <property type="entry name" value="RNaseH-like_sf"/>
</dbReference>
<comment type="similarity">
    <text evidence="6 14">Belongs to the RNase HII family.</text>
</comment>
<dbReference type="AlphaFoldDB" id="A0A1G2KVM3"/>
<evidence type="ECO:0000256" key="3">
    <source>
        <dbReference type="ARBA" id="ARBA00001946"/>
    </source>
</evidence>
<comment type="caution">
    <text evidence="16">The sequence shown here is derived from an EMBL/GenBank/DDBJ whole genome shotgun (WGS) entry which is preliminary data.</text>
</comment>
<dbReference type="SUPFAM" id="SSF53098">
    <property type="entry name" value="Ribonuclease H-like"/>
    <property type="match status" value="1"/>
</dbReference>
<accession>A0A1G2KVM3</accession>
<evidence type="ECO:0000256" key="13">
    <source>
        <dbReference type="PROSITE-ProRule" id="PRU01319"/>
    </source>
</evidence>
<reference evidence="16 17" key="1">
    <citation type="journal article" date="2016" name="Nat. Commun.">
        <title>Thousands of microbial genomes shed light on interconnected biogeochemical processes in an aquifer system.</title>
        <authorList>
            <person name="Anantharaman K."/>
            <person name="Brown C.T."/>
            <person name="Hug L.A."/>
            <person name="Sharon I."/>
            <person name="Castelle C.J."/>
            <person name="Probst A.J."/>
            <person name="Thomas B.C."/>
            <person name="Singh A."/>
            <person name="Wilkins M.J."/>
            <person name="Karaoz U."/>
            <person name="Brodie E.L."/>
            <person name="Williams K.H."/>
            <person name="Hubbard S.S."/>
            <person name="Banfield J.F."/>
        </authorList>
    </citation>
    <scope>NUCLEOTIDE SEQUENCE [LARGE SCALE GENOMIC DNA]</scope>
</reference>
<organism evidence="16 17">
    <name type="scientific">Candidatus Sungbacteria bacterium RIFCSPHIGHO2_02_FULL_51_29</name>
    <dbReference type="NCBI Taxonomy" id="1802273"/>
    <lineage>
        <taxon>Bacteria</taxon>
        <taxon>Candidatus Sungiibacteriota</taxon>
    </lineage>
</organism>
<dbReference type="PROSITE" id="PS51975">
    <property type="entry name" value="RNASE_H_2"/>
    <property type="match status" value="1"/>
</dbReference>
<evidence type="ECO:0000256" key="7">
    <source>
        <dbReference type="ARBA" id="ARBA00022490"/>
    </source>
</evidence>
<dbReference type="GO" id="GO:0004523">
    <property type="term" value="F:RNA-DNA hybrid ribonuclease activity"/>
    <property type="evidence" value="ECO:0007669"/>
    <property type="project" value="UniProtKB-EC"/>
</dbReference>
<dbReference type="EMBL" id="MHQL01000014">
    <property type="protein sequence ID" value="OHA03485.1"/>
    <property type="molecule type" value="Genomic_DNA"/>
</dbReference>
<dbReference type="InterPro" id="IPR024567">
    <property type="entry name" value="RNase_HII/HIII_dom"/>
</dbReference>
<dbReference type="EC" id="3.1.26.4" evidence="14"/>
<evidence type="ECO:0000256" key="12">
    <source>
        <dbReference type="ARBA" id="ARBA00023211"/>
    </source>
</evidence>
<comment type="subcellular location">
    <subcellularLocation>
        <location evidence="5">Cytoplasm</location>
    </subcellularLocation>
</comment>
<dbReference type="PANTHER" id="PTHR10954">
    <property type="entry name" value="RIBONUCLEASE H2 SUBUNIT A"/>
    <property type="match status" value="1"/>
</dbReference>
<evidence type="ECO:0000256" key="14">
    <source>
        <dbReference type="RuleBase" id="RU003515"/>
    </source>
</evidence>
<dbReference type="InterPro" id="IPR001352">
    <property type="entry name" value="RNase_HII/HIII"/>
</dbReference>
<keyword evidence="11 14" id="KW-0378">Hydrolase</keyword>
<keyword evidence="10 14" id="KW-0255">Endonuclease</keyword>
<evidence type="ECO:0000256" key="1">
    <source>
        <dbReference type="ARBA" id="ARBA00000077"/>
    </source>
</evidence>
<evidence type="ECO:0000256" key="2">
    <source>
        <dbReference type="ARBA" id="ARBA00001936"/>
    </source>
</evidence>
<evidence type="ECO:0000259" key="15">
    <source>
        <dbReference type="PROSITE" id="PS51975"/>
    </source>
</evidence>
<dbReference type="InterPro" id="IPR022898">
    <property type="entry name" value="RNase_HII"/>
</dbReference>
<dbReference type="PANTHER" id="PTHR10954:SF18">
    <property type="entry name" value="RIBONUCLEASE HII"/>
    <property type="match status" value="1"/>
</dbReference>
<comment type="cofactor">
    <cofactor evidence="2">
        <name>Mn(2+)</name>
        <dbReference type="ChEBI" id="CHEBI:29035"/>
    </cofactor>
</comment>
<keyword evidence="7" id="KW-0963">Cytoplasm</keyword>
<evidence type="ECO:0000313" key="16">
    <source>
        <dbReference type="EMBL" id="OHA03485.1"/>
    </source>
</evidence>
<dbReference type="GO" id="GO:0032299">
    <property type="term" value="C:ribonuclease H2 complex"/>
    <property type="evidence" value="ECO:0007669"/>
    <property type="project" value="TreeGrafter"/>
</dbReference>
<proteinExistence type="inferred from homology"/>
<dbReference type="GO" id="GO:0003723">
    <property type="term" value="F:RNA binding"/>
    <property type="evidence" value="ECO:0007669"/>
    <property type="project" value="UniProtKB-UniRule"/>
</dbReference>
<dbReference type="InterPro" id="IPR036397">
    <property type="entry name" value="RNaseH_sf"/>
</dbReference>
<dbReference type="CDD" id="cd07182">
    <property type="entry name" value="RNase_HII_bacteria_HII_like"/>
    <property type="match status" value="1"/>
</dbReference>
<dbReference type="Pfam" id="PF01351">
    <property type="entry name" value="RNase_HII"/>
    <property type="match status" value="1"/>
</dbReference>
<keyword evidence="8 14" id="KW-0540">Nuclease</keyword>
<evidence type="ECO:0000256" key="8">
    <source>
        <dbReference type="ARBA" id="ARBA00022722"/>
    </source>
</evidence>
<comment type="cofactor">
    <cofactor evidence="3">
        <name>Mg(2+)</name>
        <dbReference type="ChEBI" id="CHEBI:18420"/>
    </cofactor>
</comment>
<dbReference type="GO" id="GO:0043137">
    <property type="term" value="P:DNA replication, removal of RNA primer"/>
    <property type="evidence" value="ECO:0007669"/>
    <property type="project" value="TreeGrafter"/>
</dbReference>
<evidence type="ECO:0000256" key="5">
    <source>
        <dbReference type="ARBA" id="ARBA00004496"/>
    </source>
</evidence>